<feature type="domain" description="Gcp-like" evidence="1">
    <location>
        <begin position="37"/>
        <end position="149"/>
    </location>
</feature>
<dbReference type="RefSeq" id="WP_079644386.1">
    <property type="nucleotide sequence ID" value="NZ_FUZF01000015.1"/>
</dbReference>
<dbReference type="InterPro" id="IPR043129">
    <property type="entry name" value="ATPase_NBD"/>
</dbReference>
<dbReference type="Gene3D" id="3.30.420.40">
    <property type="match status" value="2"/>
</dbReference>
<dbReference type="Proteomes" id="UP000190150">
    <property type="component" value="Unassembled WGS sequence"/>
</dbReference>
<name>A0A1T5FA75_9SPHI</name>
<dbReference type="Pfam" id="PF00814">
    <property type="entry name" value="TsaD"/>
    <property type="match status" value="1"/>
</dbReference>
<dbReference type="PANTHER" id="PTHR11735:SF11">
    <property type="entry name" value="TRNA THREONYLCARBAMOYLADENOSINE BIOSYNTHESIS PROTEIN TSAB"/>
    <property type="match status" value="1"/>
</dbReference>
<proteinExistence type="predicted"/>
<keyword evidence="3" id="KW-1185">Reference proteome</keyword>
<evidence type="ECO:0000259" key="1">
    <source>
        <dbReference type="Pfam" id="PF00814"/>
    </source>
</evidence>
<dbReference type="STRING" id="1513896.SAMN05660841_03107"/>
<gene>
    <name evidence="2" type="ORF">SAMN05660841_03107</name>
</gene>
<dbReference type="GO" id="GO:0005829">
    <property type="term" value="C:cytosol"/>
    <property type="evidence" value="ECO:0007669"/>
    <property type="project" value="TreeGrafter"/>
</dbReference>
<dbReference type="CDD" id="cd24032">
    <property type="entry name" value="ASKHA_NBD_TsaB"/>
    <property type="match status" value="1"/>
</dbReference>
<dbReference type="InterPro" id="IPR000905">
    <property type="entry name" value="Gcp-like_dom"/>
</dbReference>
<dbReference type="EMBL" id="FUZF01000015">
    <property type="protein sequence ID" value="SKB93032.1"/>
    <property type="molecule type" value="Genomic_DNA"/>
</dbReference>
<dbReference type="OrthoDB" id="9784166at2"/>
<dbReference type="PANTHER" id="PTHR11735">
    <property type="entry name" value="TRNA N6-ADENOSINE THREONYLCARBAMOYLTRANSFERASE"/>
    <property type="match status" value="1"/>
</dbReference>
<protein>
    <submittedName>
        <fullName evidence="2">tRNA threonylcarbamoyladenosine biosynthesis protein TsaB</fullName>
    </submittedName>
</protein>
<reference evidence="3" key="1">
    <citation type="submission" date="2017-02" db="EMBL/GenBank/DDBJ databases">
        <authorList>
            <person name="Varghese N."/>
            <person name="Submissions S."/>
        </authorList>
    </citation>
    <scope>NUCLEOTIDE SEQUENCE [LARGE SCALE GENOMIC DNA]</scope>
    <source>
        <strain evidence="3">DSM 24091</strain>
    </source>
</reference>
<dbReference type="SUPFAM" id="SSF53067">
    <property type="entry name" value="Actin-like ATPase domain"/>
    <property type="match status" value="2"/>
</dbReference>
<dbReference type="NCBIfam" id="TIGR03725">
    <property type="entry name" value="T6A_YeaZ"/>
    <property type="match status" value="1"/>
</dbReference>
<sequence>MSNYILQIDTATEICSVSISADGVLIGEYAVQEVNVHASMLTVYIDRLLKELSLDYKDLSAVAVSKGPGSYTGLRIGVSTAKGLCYALDIPLLGINTLDSMFEGYATHFGLADDCLYVPMLDARRMEVYMAIFDSSRNSVKDTAAVIVDMDTFDAFPQKKIVLFGSGANKLGELLSDRKHIMIDDQYRHSSTYLSKIAFQRLQRKEIEDLVYFEPFYLKEFVATVSKKLI</sequence>
<evidence type="ECO:0000313" key="3">
    <source>
        <dbReference type="Proteomes" id="UP000190150"/>
    </source>
</evidence>
<dbReference type="AlphaFoldDB" id="A0A1T5FA75"/>
<accession>A0A1T5FA75</accession>
<organism evidence="2 3">
    <name type="scientific">Sphingobacterium nematocida</name>
    <dbReference type="NCBI Taxonomy" id="1513896"/>
    <lineage>
        <taxon>Bacteria</taxon>
        <taxon>Pseudomonadati</taxon>
        <taxon>Bacteroidota</taxon>
        <taxon>Sphingobacteriia</taxon>
        <taxon>Sphingobacteriales</taxon>
        <taxon>Sphingobacteriaceae</taxon>
        <taxon>Sphingobacterium</taxon>
    </lineage>
</organism>
<dbReference type="InterPro" id="IPR022496">
    <property type="entry name" value="T6A_TsaB"/>
</dbReference>
<dbReference type="GO" id="GO:0002949">
    <property type="term" value="P:tRNA threonylcarbamoyladenosine modification"/>
    <property type="evidence" value="ECO:0007669"/>
    <property type="project" value="InterPro"/>
</dbReference>
<evidence type="ECO:0000313" key="2">
    <source>
        <dbReference type="EMBL" id="SKB93032.1"/>
    </source>
</evidence>